<dbReference type="Pfam" id="PF00701">
    <property type="entry name" value="DHDPS"/>
    <property type="match status" value="1"/>
</dbReference>
<comment type="catalytic activity">
    <reaction evidence="1 5">
        <text>5-dehydro-4-deoxy-D-glucarate + H(+) = 2,5-dioxopentanoate + CO2 + H2O</text>
        <dbReference type="Rhea" id="RHEA:24608"/>
        <dbReference type="ChEBI" id="CHEBI:15377"/>
        <dbReference type="ChEBI" id="CHEBI:15378"/>
        <dbReference type="ChEBI" id="CHEBI:16526"/>
        <dbReference type="ChEBI" id="CHEBI:42819"/>
        <dbReference type="ChEBI" id="CHEBI:58136"/>
        <dbReference type="EC" id="4.2.1.41"/>
    </reaction>
</comment>
<organism evidence="7 8">
    <name type="scientific">Sinomonas cyclohexanicum</name>
    <name type="common">Corynebacterium cyclohexanicum</name>
    <dbReference type="NCBI Taxonomy" id="322009"/>
    <lineage>
        <taxon>Bacteria</taxon>
        <taxon>Bacillati</taxon>
        <taxon>Actinomycetota</taxon>
        <taxon>Actinomycetes</taxon>
        <taxon>Micrococcales</taxon>
        <taxon>Micrococcaceae</taxon>
        <taxon>Sinomonas</taxon>
    </lineage>
</organism>
<protein>
    <recommendedName>
        <fullName evidence="5">Probable 5-dehydro-4-deoxyglucarate dehydratase</fullName>
        <ecNumber evidence="5">4.2.1.41</ecNumber>
    </recommendedName>
    <alternativeName>
        <fullName evidence="5">5-keto-4-deoxy-glucarate dehydratase</fullName>
        <shortName evidence="5">KDGDH</shortName>
    </alternativeName>
</protein>
<dbReference type="SUPFAM" id="SSF51569">
    <property type="entry name" value="Aldolase"/>
    <property type="match status" value="1"/>
</dbReference>
<dbReference type="PANTHER" id="PTHR12128">
    <property type="entry name" value="DIHYDRODIPICOLINATE SYNTHASE"/>
    <property type="match status" value="1"/>
</dbReference>
<evidence type="ECO:0000256" key="5">
    <source>
        <dbReference type="HAMAP-Rule" id="MF_00694"/>
    </source>
</evidence>
<dbReference type="InterPro" id="IPR002220">
    <property type="entry name" value="DapA-like"/>
</dbReference>
<evidence type="ECO:0000256" key="2">
    <source>
        <dbReference type="ARBA" id="ARBA00004983"/>
    </source>
</evidence>
<dbReference type="InterPro" id="IPR017655">
    <property type="entry name" value="Dehydro-deoxyglucarate_dehyd"/>
</dbReference>
<keyword evidence="4 5" id="KW-0456">Lyase</keyword>
<evidence type="ECO:0000256" key="1">
    <source>
        <dbReference type="ARBA" id="ARBA00001446"/>
    </source>
</evidence>
<dbReference type="Gene3D" id="3.20.20.70">
    <property type="entry name" value="Aldolase class I"/>
    <property type="match status" value="1"/>
</dbReference>
<name>A0ABM7PYP1_SINCY</name>
<comment type="similarity">
    <text evidence="3 5 6">Belongs to the DapA family.</text>
</comment>
<dbReference type="RefSeq" id="WP_229230127.1">
    <property type="nucleotide sequence ID" value="NZ_AP024525.1"/>
</dbReference>
<evidence type="ECO:0000313" key="8">
    <source>
        <dbReference type="Proteomes" id="UP001319861"/>
    </source>
</evidence>
<dbReference type="SMART" id="SM01130">
    <property type="entry name" value="DHDPS"/>
    <property type="match status" value="1"/>
</dbReference>
<dbReference type="HAMAP" id="MF_00694">
    <property type="entry name" value="KDGDH"/>
    <property type="match status" value="1"/>
</dbReference>
<dbReference type="EMBL" id="AP024525">
    <property type="protein sequence ID" value="BCT77421.1"/>
    <property type="molecule type" value="Genomic_DNA"/>
</dbReference>
<dbReference type="PANTHER" id="PTHR12128:SF19">
    <property type="entry name" value="5-DEHYDRO-4-DEOXYGLUCARATE DEHYDRATASE 2-RELATED"/>
    <property type="match status" value="1"/>
</dbReference>
<dbReference type="InterPro" id="IPR013785">
    <property type="entry name" value="Aldolase_TIM"/>
</dbReference>
<comment type="pathway">
    <text evidence="2 5">Carbohydrate acid metabolism; D-glucarate degradation; 2,5-dioxopentanoate from D-glucarate: step 2/2.</text>
</comment>
<gene>
    <name evidence="7" type="ORF">SCMU_32630</name>
</gene>
<keyword evidence="8" id="KW-1185">Reference proteome</keyword>
<dbReference type="PIRSF" id="PIRSF001365">
    <property type="entry name" value="DHDPS"/>
    <property type="match status" value="1"/>
</dbReference>
<sequence length="327" mass="33461">MHFDGILFFPVTAYDASGAVDTGLTREHIASRLPHRPGGVFAACGTGEYHALTAKEAGAVVRAAVDAVQEGAAPGGTRVPVIGGTGGPLGHAIEAAKAAEDAGADGLLVLPPYLVNAPVAGLERYVEAIAAATSLELVVYHRANAKFTPDAVARLAADPQIVGFKDGVGDIGVTQEVVLAVEATGRADFQFFNGLLTAELTQGAYRGIGMPLYSSAAFAMAPEVANAHYRAYAAGDEARRRELLERFYRPLVALRDAVPGYGVSLVKAGVRLGGLPVGGVRPPLVDPSPEHLAELERILAVGAELAAAEPAAGPAGSLVGTDALTVS</sequence>
<evidence type="ECO:0000256" key="6">
    <source>
        <dbReference type="PIRNR" id="PIRNR001365"/>
    </source>
</evidence>
<dbReference type="NCBIfam" id="NF002958">
    <property type="entry name" value="PRK03620.1"/>
    <property type="match status" value="1"/>
</dbReference>
<accession>A0ABM7PYP1</accession>
<evidence type="ECO:0000256" key="4">
    <source>
        <dbReference type="ARBA" id="ARBA00023239"/>
    </source>
</evidence>
<evidence type="ECO:0000313" key="7">
    <source>
        <dbReference type="EMBL" id="BCT77421.1"/>
    </source>
</evidence>
<dbReference type="EC" id="4.2.1.41" evidence="5"/>
<proteinExistence type="inferred from homology"/>
<dbReference type="Proteomes" id="UP001319861">
    <property type="component" value="Chromosome"/>
</dbReference>
<reference evidence="7 8" key="1">
    <citation type="journal article" date="2021" name="J. Biosci. Bioeng.">
        <title>Identification and characterization of a chc gene cluster responsible for the aromatization pathway of cyclohexanecarboxylate degradation in Sinomonas cyclohexanicum ATCC 51369.</title>
        <authorList>
            <person name="Yamamoto T."/>
            <person name="Hasegawa Y."/>
            <person name="Lau P.C.K."/>
            <person name="Iwaki H."/>
        </authorList>
    </citation>
    <scope>NUCLEOTIDE SEQUENCE [LARGE SCALE GENOMIC DNA]</scope>
    <source>
        <strain evidence="7 8">ATCC 51369</strain>
    </source>
</reference>
<evidence type="ECO:0000256" key="3">
    <source>
        <dbReference type="ARBA" id="ARBA00007592"/>
    </source>
</evidence>